<evidence type="ECO:0000256" key="1">
    <source>
        <dbReference type="SAM" id="Phobius"/>
    </source>
</evidence>
<feature type="transmembrane region" description="Helical" evidence="1">
    <location>
        <begin position="104"/>
        <end position="124"/>
    </location>
</feature>
<keyword evidence="1" id="KW-0472">Membrane</keyword>
<keyword evidence="4" id="KW-1185">Reference proteome</keyword>
<dbReference type="Pfam" id="PF20151">
    <property type="entry name" value="DUF6533"/>
    <property type="match status" value="1"/>
</dbReference>
<dbReference type="AlphaFoldDB" id="A0AAD7ALC6"/>
<dbReference type="InterPro" id="IPR045340">
    <property type="entry name" value="DUF6533"/>
</dbReference>
<sequence>MTAHEVHVWQVAVQGHHNRASALTLMVWDYLITFEDERELFWKRRPWTFATFLFLWVRYGGILLISCYSWFRLEGGIGMSISWAIQIILQLRIYALYDASPRIGALIVSAFSLEVLAVVGMFGFGSADATVVAEAVGVMVRCNVTAVPAWLWVLWVPVTSFELLLCVLALYKGYQRVESTGHKALQDILVRDSVLYYLAIQCVYIFNLFCWVKDVEASLEALTALAVALPSIMSGRMMINLRYALVPPNTMASPSEISLEEITLPGP</sequence>
<keyword evidence="1" id="KW-1133">Transmembrane helix</keyword>
<dbReference type="Proteomes" id="UP001218218">
    <property type="component" value="Unassembled WGS sequence"/>
</dbReference>
<organism evidence="3 4">
    <name type="scientific">Mycena albidolilacea</name>
    <dbReference type="NCBI Taxonomy" id="1033008"/>
    <lineage>
        <taxon>Eukaryota</taxon>
        <taxon>Fungi</taxon>
        <taxon>Dikarya</taxon>
        <taxon>Basidiomycota</taxon>
        <taxon>Agaricomycotina</taxon>
        <taxon>Agaricomycetes</taxon>
        <taxon>Agaricomycetidae</taxon>
        <taxon>Agaricales</taxon>
        <taxon>Marasmiineae</taxon>
        <taxon>Mycenaceae</taxon>
        <taxon>Mycena</taxon>
    </lineage>
</organism>
<feature type="domain" description="DUF6533" evidence="2">
    <location>
        <begin position="20"/>
        <end position="63"/>
    </location>
</feature>
<evidence type="ECO:0000259" key="2">
    <source>
        <dbReference type="Pfam" id="PF20151"/>
    </source>
</evidence>
<gene>
    <name evidence="3" type="ORF">DFH08DRAFT_840570</name>
</gene>
<comment type="caution">
    <text evidence="3">The sequence shown here is derived from an EMBL/GenBank/DDBJ whole genome shotgun (WGS) entry which is preliminary data.</text>
</comment>
<feature type="transmembrane region" description="Helical" evidence="1">
    <location>
        <begin position="77"/>
        <end position="97"/>
    </location>
</feature>
<proteinExistence type="predicted"/>
<dbReference type="EMBL" id="JARIHO010000004">
    <property type="protein sequence ID" value="KAJ7362255.1"/>
    <property type="molecule type" value="Genomic_DNA"/>
</dbReference>
<feature type="transmembrane region" description="Helical" evidence="1">
    <location>
        <begin position="47"/>
        <end position="71"/>
    </location>
</feature>
<evidence type="ECO:0000313" key="3">
    <source>
        <dbReference type="EMBL" id="KAJ7362255.1"/>
    </source>
</evidence>
<keyword evidence="1" id="KW-0812">Transmembrane</keyword>
<evidence type="ECO:0000313" key="4">
    <source>
        <dbReference type="Proteomes" id="UP001218218"/>
    </source>
</evidence>
<reference evidence="3" key="1">
    <citation type="submission" date="2023-03" db="EMBL/GenBank/DDBJ databases">
        <title>Massive genome expansion in bonnet fungi (Mycena s.s.) driven by repeated elements and novel gene families across ecological guilds.</title>
        <authorList>
            <consortium name="Lawrence Berkeley National Laboratory"/>
            <person name="Harder C.B."/>
            <person name="Miyauchi S."/>
            <person name="Viragh M."/>
            <person name="Kuo A."/>
            <person name="Thoen E."/>
            <person name="Andreopoulos B."/>
            <person name="Lu D."/>
            <person name="Skrede I."/>
            <person name="Drula E."/>
            <person name="Henrissat B."/>
            <person name="Morin E."/>
            <person name="Kohler A."/>
            <person name="Barry K."/>
            <person name="LaButti K."/>
            <person name="Morin E."/>
            <person name="Salamov A."/>
            <person name="Lipzen A."/>
            <person name="Mereny Z."/>
            <person name="Hegedus B."/>
            <person name="Baldrian P."/>
            <person name="Stursova M."/>
            <person name="Weitz H."/>
            <person name="Taylor A."/>
            <person name="Grigoriev I.V."/>
            <person name="Nagy L.G."/>
            <person name="Martin F."/>
            <person name="Kauserud H."/>
        </authorList>
    </citation>
    <scope>NUCLEOTIDE SEQUENCE</scope>
    <source>
        <strain evidence="3">CBHHK002</strain>
    </source>
</reference>
<protein>
    <recommendedName>
        <fullName evidence="2">DUF6533 domain-containing protein</fullName>
    </recommendedName>
</protein>
<accession>A0AAD7ALC6</accession>
<name>A0AAD7ALC6_9AGAR</name>
<feature type="transmembrane region" description="Helical" evidence="1">
    <location>
        <begin position="149"/>
        <end position="173"/>
    </location>
</feature>